<reference evidence="1" key="1">
    <citation type="journal article" date="2020" name="mSystems">
        <title>Genome- and Community-Level Interaction Insights into Carbon Utilization and Element Cycling Functions of Hydrothermarchaeota in Hydrothermal Sediment.</title>
        <authorList>
            <person name="Zhou Z."/>
            <person name="Liu Y."/>
            <person name="Xu W."/>
            <person name="Pan J."/>
            <person name="Luo Z.H."/>
            <person name="Li M."/>
        </authorList>
    </citation>
    <scope>NUCLEOTIDE SEQUENCE [LARGE SCALE GENOMIC DNA]</scope>
    <source>
        <strain evidence="1">HyVt-345</strain>
    </source>
</reference>
<sequence length="235" mass="27044">MEQIAVLNAKDHYLPKFAIVGYAKVDEYYRNDHYFSYHEVAGTKLTAGMPLTKDTARNIFTCLEGDLIKFRFKGMLPKNLIHFDFKGSFQLIWYAHPKQRMLYFDTKTGIPSGKYPLPKLVFKLVGSSVKVFALNRKDTLTDNSPLYHAPLLNTGRQGNVCMGNTSMDYDGFEFYEDIMGFVEQQFFRSVFTETHHNQLVNGNIVSVMKNNLEKLSFDDGLLIANKMTLNELYEV</sequence>
<evidence type="ECO:0008006" key="2">
    <source>
        <dbReference type="Google" id="ProtNLM"/>
    </source>
</evidence>
<dbReference type="EMBL" id="DRGL01000006">
    <property type="protein sequence ID" value="HEA19403.1"/>
    <property type="molecule type" value="Genomic_DNA"/>
</dbReference>
<dbReference type="InterPro" id="IPR032787">
    <property type="entry name" value="Prok-E2_D"/>
</dbReference>
<protein>
    <recommendedName>
        <fullName evidence="2">PRTRC system protein B</fullName>
    </recommendedName>
</protein>
<dbReference type="Proteomes" id="UP000886191">
    <property type="component" value="Unassembled WGS sequence"/>
</dbReference>
<accession>A0A831QLY2</accession>
<evidence type="ECO:0000313" key="1">
    <source>
        <dbReference type="EMBL" id="HEA19403.1"/>
    </source>
</evidence>
<gene>
    <name evidence="1" type="ORF">ENH87_00590</name>
</gene>
<proteinExistence type="predicted"/>
<organism evidence="1">
    <name type="scientific">Pricia antarctica</name>
    <dbReference type="NCBI Taxonomy" id="641691"/>
    <lineage>
        <taxon>Bacteria</taxon>
        <taxon>Pseudomonadati</taxon>
        <taxon>Bacteroidota</taxon>
        <taxon>Flavobacteriia</taxon>
        <taxon>Flavobacteriales</taxon>
        <taxon>Flavobacteriaceae</taxon>
        <taxon>Pricia</taxon>
    </lineage>
</organism>
<comment type="caution">
    <text evidence="1">The sequence shown here is derived from an EMBL/GenBank/DDBJ whole genome shotgun (WGS) entry which is preliminary data.</text>
</comment>
<dbReference type="AlphaFoldDB" id="A0A831QLY2"/>
<name>A0A831QLY2_9FLAO</name>
<dbReference type="Pfam" id="PF14460">
    <property type="entry name" value="Prok-E2_D"/>
    <property type="match status" value="1"/>
</dbReference>